<evidence type="ECO:0000313" key="9">
    <source>
        <dbReference type="Proteomes" id="UP001164743"/>
    </source>
</evidence>
<sequence>MPHPINIVSVYAAFRDILTWKYVINQSANVPMKVLDSITFSKFQMGALEAPPKMRVWISLEMDTKAISFQSNAVLTLICNRGKGLPGQTNPPNVMKTPGQPTDAASPYRASPAPTVPAVSVAAAPASTTPAVAAVPADNDIVWAYNKDLRRHTLGASGQMGGDMDCFPARRELLNARFSAYKLTPPSTPAHIRTIALPQHLPPPTASHTNQLALNKHSGQLIWTDTSLLTLAQPHSPLPLSPAADTWLLLDGPHTLLLAALCPGRPRILAAAGLRAEHGFGPGPHALVAVARAADAFHAVLTTTTLHVLLARIRIVAPADPAGQHAIQPLLLARLHGTAPLLAAHYHRPSRRWCLRSTAAYVALPPTGDHPTGDHPAEEDPAATPPLPYTWSQTPEALTLVARLPGPVARPALAIGFHPRALELRLPGVAGGDDGLDRRLALWAAIAPDACTWYLESCSQTSSTTTLTIELEKQARWRWPQVFETDDGVMETVSADEAQAMGACLAGYTDDGTGTTRRGLGAPGAPTSGAAGQGPGQPMSSLTAGEMDLEIDVDDPVMVTGTVVSWLVEQSPGTGGSEAGWRVQTAGDAAPVELIATPLLVAHPSPAQTFPALAFVGASKRHIWRSLFTPKHALLVERPAAHLHPAIPSATLATVFVYHHAPSPQTQAVQQVISLPTSSPLPNPALLGICAIQGPEPDSPLSVFVLSQHEIVIFDL</sequence>
<dbReference type="Pfam" id="PF04969">
    <property type="entry name" value="CS"/>
    <property type="match status" value="1"/>
</dbReference>
<evidence type="ECO:0000256" key="1">
    <source>
        <dbReference type="ARBA" id="ARBA00004123"/>
    </source>
</evidence>
<evidence type="ECO:0000313" key="8">
    <source>
        <dbReference type="EMBL" id="WAQ81819.1"/>
    </source>
</evidence>
<reference evidence="8" key="1">
    <citation type="submission" date="2022-10" db="EMBL/GenBank/DDBJ databases">
        <title>Puccinia triticina Genome sequencing and assembly.</title>
        <authorList>
            <person name="Li C."/>
        </authorList>
    </citation>
    <scope>NUCLEOTIDE SEQUENCE</scope>
    <source>
        <strain evidence="8">Pt15</strain>
    </source>
</reference>
<evidence type="ECO:0000256" key="3">
    <source>
        <dbReference type="ARBA" id="ARBA00018915"/>
    </source>
</evidence>
<proteinExistence type="predicted"/>
<evidence type="ECO:0000256" key="6">
    <source>
        <dbReference type="SAM" id="MobiDB-lite"/>
    </source>
</evidence>
<dbReference type="InterPro" id="IPR007052">
    <property type="entry name" value="CS_dom"/>
</dbReference>
<feature type="domain" description="CS" evidence="7">
    <location>
        <begin position="384"/>
        <end position="483"/>
    </location>
</feature>
<evidence type="ECO:0000256" key="2">
    <source>
        <dbReference type="ARBA" id="ARBA00004496"/>
    </source>
</evidence>
<protein>
    <recommendedName>
        <fullName evidence="3">NudC domain-containing protein 1</fullName>
    </recommendedName>
</protein>
<dbReference type="Gene3D" id="2.60.40.790">
    <property type="match status" value="1"/>
</dbReference>
<evidence type="ECO:0000259" key="7">
    <source>
        <dbReference type="PROSITE" id="PS51203"/>
    </source>
</evidence>
<feature type="region of interest" description="Disordered" evidence="6">
    <location>
        <begin position="514"/>
        <end position="542"/>
    </location>
</feature>
<keyword evidence="9" id="KW-1185">Reference proteome</keyword>
<dbReference type="GeneID" id="77807016"/>
<dbReference type="EMBL" id="CP110422">
    <property type="protein sequence ID" value="WAQ81819.1"/>
    <property type="molecule type" value="Genomic_DNA"/>
</dbReference>
<name>A0ABY7CAW0_9BASI</name>
<organism evidence="8 9">
    <name type="scientific">Puccinia triticina</name>
    <dbReference type="NCBI Taxonomy" id="208348"/>
    <lineage>
        <taxon>Eukaryota</taxon>
        <taxon>Fungi</taxon>
        <taxon>Dikarya</taxon>
        <taxon>Basidiomycota</taxon>
        <taxon>Pucciniomycotina</taxon>
        <taxon>Pucciniomycetes</taxon>
        <taxon>Pucciniales</taxon>
        <taxon>Pucciniaceae</taxon>
        <taxon>Puccinia</taxon>
    </lineage>
</organism>
<comment type="subcellular location">
    <subcellularLocation>
        <location evidence="2">Cytoplasm</location>
    </subcellularLocation>
    <subcellularLocation>
        <location evidence="1">Nucleus</location>
    </subcellularLocation>
</comment>
<keyword evidence="4" id="KW-0963">Cytoplasm</keyword>
<feature type="region of interest" description="Disordered" evidence="6">
    <location>
        <begin position="86"/>
        <end position="111"/>
    </location>
</feature>
<dbReference type="RefSeq" id="XP_053017374.1">
    <property type="nucleotide sequence ID" value="XM_053166121.1"/>
</dbReference>
<dbReference type="InterPro" id="IPR037895">
    <property type="entry name" value="NUDCD1"/>
</dbReference>
<dbReference type="PANTHER" id="PTHR21664:SF1">
    <property type="entry name" value="NUDC DOMAIN-CONTAINING PROTEIN 1"/>
    <property type="match status" value="1"/>
</dbReference>
<dbReference type="SUPFAM" id="SSF49764">
    <property type="entry name" value="HSP20-like chaperones"/>
    <property type="match status" value="1"/>
</dbReference>
<dbReference type="PROSITE" id="PS51203">
    <property type="entry name" value="CS"/>
    <property type="match status" value="1"/>
</dbReference>
<accession>A0ABY7CAW0</accession>
<dbReference type="PANTHER" id="PTHR21664">
    <property type="entry name" value="CHRONIC MYELOGENOUS LEUKEMIA TUMOR ANTIGEN 66"/>
    <property type="match status" value="1"/>
</dbReference>
<dbReference type="InterPro" id="IPR008978">
    <property type="entry name" value="HSP20-like_chaperone"/>
</dbReference>
<evidence type="ECO:0000256" key="4">
    <source>
        <dbReference type="ARBA" id="ARBA00022490"/>
    </source>
</evidence>
<dbReference type="Proteomes" id="UP001164743">
    <property type="component" value="Chromosome 2A"/>
</dbReference>
<feature type="compositionally biased region" description="Low complexity" evidence="6">
    <location>
        <begin position="514"/>
        <end position="530"/>
    </location>
</feature>
<evidence type="ECO:0000256" key="5">
    <source>
        <dbReference type="ARBA" id="ARBA00023242"/>
    </source>
</evidence>
<keyword evidence="5" id="KW-0539">Nucleus</keyword>
<gene>
    <name evidence="8" type="ORF">PtA15_2A131</name>
</gene>